<comment type="cofactor">
    <cofactor evidence="2 14">
        <name>pyridoxal 5'-phosphate</name>
        <dbReference type="ChEBI" id="CHEBI:597326"/>
    </cofactor>
</comment>
<feature type="domain" description="Radical SAM core" evidence="15">
    <location>
        <begin position="119"/>
        <end position="353"/>
    </location>
</feature>
<accession>A0A3A1YG19</accession>
<dbReference type="PANTHER" id="PTHR30538">
    <property type="entry name" value="LYSINE 2,3-AMINOMUTASE-RELATED"/>
    <property type="match status" value="1"/>
</dbReference>
<evidence type="ECO:0000256" key="14">
    <source>
        <dbReference type="PIRSR" id="PIRSR603739-50"/>
    </source>
</evidence>
<dbReference type="GO" id="GO:0046872">
    <property type="term" value="F:metal ion binding"/>
    <property type="evidence" value="ECO:0007669"/>
    <property type="project" value="UniProtKB-KW"/>
</dbReference>
<keyword evidence="6" id="KW-0004">4Fe-4S</keyword>
<keyword evidence="7" id="KW-0949">S-adenosyl-L-methionine</keyword>
<dbReference type="InterPro" id="IPR003739">
    <property type="entry name" value="Lys_aminomutase/Glu_NH3_mut"/>
</dbReference>
<sequence>MTEQLETASSPSLTQLLTIDNSWKRELASAFKDPLTLLEYLQIKPTSKSKTAGLPLLSKFDFPMLVPQYFADLIEKGNIDDPILLQVLPFASEQITHPDFVLQPLDEQDNFIPVANIVHKYADRLLFLPKGACAVNCRYCFRRNFPYAELEGGKEQWQASLEYAFIQNITELILSGGDPLMMTDKEFAWLGEQVLAFNARQKAQGKAPIDRIRIHSRLPVVLPNRITQDFITLCQALIAQEVQVILVTHINHGNEVSALLKAKLHLLAQASLTLLNQSVLLKGVNDNPEVLAELSHKLFKARVLPYYLHLLDKVTGATYFYVPDERALEIYAQLQKLTSGYLVPKLAREIVGEPHKTLYTTGCN</sequence>
<dbReference type="OrthoDB" id="9770937at2"/>
<dbReference type="CDD" id="cd01335">
    <property type="entry name" value="Radical_SAM"/>
    <property type="match status" value="1"/>
</dbReference>
<dbReference type="Gene3D" id="3.20.20.70">
    <property type="entry name" value="Aldolase class I"/>
    <property type="match status" value="1"/>
</dbReference>
<keyword evidence="12" id="KW-0413">Isomerase</keyword>
<feature type="modified residue" description="N6-(pyridoxal phosphate)lysine" evidence="14">
    <location>
        <position position="356"/>
    </location>
</feature>
<keyword evidence="10" id="KW-0408">Iron</keyword>
<proteinExistence type="inferred from homology"/>
<evidence type="ECO:0000256" key="6">
    <source>
        <dbReference type="ARBA" id="ARBA00022485"/>
    </source>
</evidence>
<evidence type="ECO:0000256" key="10">
    <source>
        <dbReference type="ARBA" id="ARBA00023004"/>
    </source>
</evidence>
<evidence type="ECO:0000256" key="5">
    <source>
        <dbReference type="ARBA" id="ARBA00022363"/>
    </source>
</evidence>
<evidence type="ECO:0000256" key="11">
    <source>
        <dbReference type="ARBA" id="ARBA00023014"/>
    </source>
</evidence>
<dbReference type="NCBIfam" id="TIGR03821">
    <property type="entry name" value="EFP_modif_epmB"/>
    <property type="match status" value="1"/>
</dbReference>
<evidence type="ECO:0000256" key="1">
    <source>
        <dbReference type="ARBA" id="ARBA00001352"/>
    </source>
</evidence>
<dbReference type="InterPro" id="IPR022462">
    <property type="entry name" value="EpmB"/>
</dbReference>
<comment type="cofactor">
    <cofactor evidence="3">
        <name>[4Fe-4S] cluster</name>
        <dbReference type="ChEBI" id="CHEBI:49883"/>
    </cofactor>
</comment>
<dbReference type="SFLD" id="SFLDG01070">
    <property type="entry name" value="PLP-dependent"/>
    <property type="match status" value="1"/>
</dbReference>
<dbReference type="AlphaFoldDB" id="A0A3A1YG19"/>
<evidence type="ECO:0000256" key="12">
    <source>
        <dbReference type="ARBA" id="ARBA00023235"/>
    </source>
</evidence>
<dbReference type="RefSeq" id="WP_119531785.1">
    <property type="nucleotide sequence ID" value="NZ_JBHSSP010000001.1"/>
</dbReference>
<dbReference type="InterPro" id="IPR007197">
    <property type="entry name" value="rSAM"/>
</dbReference>
<comment type="caution">
    <text evidence="16">The sequence shown here is derived from an EMBL/GenBank/DDBJ whole genome shotgun (WGS) entry which is preliminary data.</text>
</comment>
<evidence type="ECO:0000256" key="7">
    <source>
        <dbReference type="ARBA" id="ARBA00022691"/>
    </source>
</evidence>
<dbReference type="Proteomes" id="UP000265916">
    <property type="component" value="Unassembled WGS sequence"/>
</dbReference>
<dbReference type="InterPro" id="IPR058240">
    <property type="entry name" value="rSAM_sf"/>
</dbReference>
<evidence type="ECO:0000256" key="9">
    <source>
        <dbReference type="ARBA" id="ARBA00022898"/>
    </source>
</evidence>
<keyword evidence="17" id="KW-1185">Reference proteome</keyword>
<dbReference type="EMBL" id="NRJG01000097">
    <property type="protein sequence ID" value="RIY37082.1"/>
    <property type="molecule type" value="Genomic_DNA"/>
</dbReference>
<comment type="similarity">
    <text evidence="4">Belongs to the radical SAM superfamily. KamA family.</text>
</comment>
<dbReference type="SFLD" id="SFLDS00029">
    <property type="entry name" value="Radical_SAM"/>
    <property type="match status" value="1"/>
</dbReference>
<dbReference type="SUPFAM" id="SSF102114">
    <property type="entry name" value="Radical SAM enzymes"/>
    <property type="match status" value="1"/>
</dbReference>
<evidence type="ECO:0000313" key="17">
    <source>
        <dbReference type="Proteomes" id="UP000265916"/>
    </source>
</evidence>
<evidence type="ECO:0000256" key="8">
    <source>
        <dbReference type="ARBA" id="ARBA00022723"/>
    </source>
</evidence>
<keyword evidence="11" id="KW-0411">Iron-sulfur</keyword>
<dbReference type="PANTHER" id="PTHR30538:SF1">
    <property type="entry name" value="L-LYSINE 2,3-AMINOMUTASE"/>
    <property type="match status" value="1"/>
</dbReference>
<protein>
    <recommendedName>
        <fullName evidence="5">L-lysine 2,3-aminomutase</fullName>
    </recommendedName>
    <alternativeName>
        <fullName evidence="13">EF-P post-translational modification enzyme B</fullName>
    </alternativeName>
</protein>
<dbReference type="GO" id="GO:0051539">
    <property type="term" value="F:4 iron, 4 sulfur cluster binding"/>
    <property type="evidence" value="ECO:0007669"/>
    <property type="project" value="UniProtKB-KW"/>
</dbReference>
<dbReference type="InterPro" id="IPR013785">
    <property type="entry name" value="Aldolase_TIM"/>
</dbReference>
<evidence type="ECO:0000313" key="16">
    <source>
        <dbReference type="EMBL" id="RIY37082.1"/>
    </source>
</evidence>
<comment type="catalytic activity">
    <reaction evidence="1">
        <text>L-lysine = D-beta-lysine</text>
        <dbReference type="Rhea" id="RHEA:44148"/>
        <dbReference type="ChEBI" id="CHEBI:32551"/>
        <dbReference type="ChEBI" id="CHEBI:84138"/>
    </reaction>
</comment>
<evidence type="ECO:0000256" key="13">
    <source>
        <dbReference type="ARBA" id="ARBA00030756"/>
    </source>
</evidence>
<reference evidence="16 17" key="1">
    <citation type="submission" date="2017-08" db="EMBL/GenBank/DDBJ databases">
        <title>Reclassification of Bisgaard taxon 37 and 44.</title>
        <authorList>
            <person name="Christensen H."/>
        </authorList>
    </citation>
    <scope>NUCLEOTIDE SEQUENCE [LARGE SCALE GENOMIC DNA]</scope>
    <source>
        <strain evidence="16 17">111</strain>
    </source>
</reference>
<organism evidence="16 17">
    <name type="scientific">Psittacicella hinzii</name>
    <dbReference type="NCBI Taxonomy" id="2028575"/>
    <lineage>
        <taxon>Bacteria</taxon>
        <taxon>Pseudomonadati</taxon>
        <taxon>Pseudomonadota</taxon>
        <taxon>Gammaproteobacteria</taxon>
        <taxon>Pasteurellales</taxon>
        <taxon>Psittacicellaceae</taxon>
        <taxon>Psittacicella</taxon>
    </lineage>
</organism>
<dbReference type="PROSITE" id="PS51918">
    <property type="entry name" value="RADICAL_SAM"/>
    <property type="match status" value="1"/>
</dbReference>
<name>A0A3A1YG19_9GAMM</name>
<keyword evidence="9 14" id="KW-0663">Pyridoxal phosphate</keyword>
<dbReference type="NCBIfam" id="TIGR00238">
    <property type="entry name" value="KamA family radical SAM protein"/>
    <property type="match status" value="1"/>
</dbReference>
<evidence type="ECO:0000256" key="4">
    <source>
        <dbReference type="ARBA" id="ARBA00008703"/>
    </source>
</evidence>
<gene>
    <name evidence="16" type="primary">epmB</name>
    <name evidence="16" type="ORF">CKF58_05505</name>
</gene>
<dbReference type="GO" id="GO:0016853">
    <property type="term" value="F:isomerase activity"/>
    <property type="evidence" value="ECO:0007669"/>
    <property type="project" value="UniProtKB-KW"/>
</dbReference>
<evidence type="ECO:0000256" key="3">
    <source>
        <dbReference type="ARBA" id="ARBA00001966"/>
    </source>
</evidence>
<evidence type="ECO:0000256" key="2">
    <source>
        <dbReference type="ARBA" id="ARBA00001933"/>
    </source>
</evidence>
<dbReference type="SFLD" id="SFLDF00314">
    <property type="entry name" value="L-lysine_2_3-aminomutase_(yjeK"/>
    <property type="match status" value="1"/>
</dbReference>
<keyword evidence="8" id="KW-0479">Metal-binding</keyword>
<evidence type="ECO:0000259" key="15">
    <source>
        <dbReference type="PROSITE" id="PS51918"/>
    </source>
</evidence>